<dbReference type="Pfam" id="PF05545">
    <property type="entry name" value="FixQ"/>
    <property type="match status" value="1"/>
</dbReference>
<proteinExistence type="predicted"/>
<dbReference type="Proteomes" id="UP000614058">
    <property type="component" value="Unassembled WGS sequence"/>
</dbReference>
<protein>
    <submittedName>
        <fullName evidence="3">Cbb3-type cytochrome c oxidase subunit 3</fullName>
    </submittedName>
</protein>
<accession>A0ABS1BVN2</accession>
<keyword evidence="2" id="KW-0812">Transmembrane</keyword>
<keyword evidence="2" id="KW-1133">Transmembrane helix</keyword>
<dbReference type="InterPro" id="IPR008621">
    <property type="entry name" value="Cbb3-typ_cyt_oxidase_comp"/>
</dbReference>
<dbReference type="GeneID" id="84905672"/>
<evidence type="ECO:0000256" key="2">
    <source>
        <dbReference type="SAM" id="Phobius"/>
    </source>
</evidence>
<organism evidence="3 4">
    <name type="scientific">Kingella bonacorsii</name>
    <dbReference type="NCBI Taxonomy" id="2796361"/>
    <lineage>
        <taxon>Bacteria</taxon>
        <taxon>Pseudomonadati</taxon>
        <taxon>Pseudomonadota</taxon>
        <taxon>Betaproteobacteria</taxon>
        <taxon>Neisseriales</taxon>
        <taxon>Neisseriaceae</taxon>
        <taxon>Kingella</taxon>
    </lineage>
</organism>
<gene>
    <name evidence="3" type="ORF">JDW22_12505</name>
</gene>
<dbReference type="RefSeq" id="WP_003797671.1">
    <property type="nucleotide sequence ID" value="NZ_JAEHNZ010000005.1"/>
</dbReference>
<keyword evidence="4" id="KW-1185">Reference proteome</keyword>
<keyword evidence="2" id="KW-0472">Membrane</keyword>
<reference evidence="3 4" key="1">
    <citation type="journal article" date="2021" name="Pathogens">
        <title>Isolation and Characterization of Kingella bonacorsii sp. nov., A Novel Kingella Species Detected in a Stable Periodontitis Subject.</title>
        <authorList>
            <person name="Antezack A."/>
            <person name="Boxberger M."/>
            <person name="Rolland C."/>
            <person name="Monnet-Corti V."/>
            <person name="La Scola B."/>
        </authorList>
    </citation>
    <scope>NUCLEOTIDE SEQUENCE [LARGE SCALE GENOMIC DNA]</scope>
    <source>
        <strain evidence="3 4">Marseille-Q4569</strain>
    </source>
</reference>
<sequence>MNMAWANSLFTIGICISFAVILFIVLNKRNKQNYQDAAQSIFDDDDAPSDSEAAQTHREHGA</sequence>
<evidence type="ECO:0000313" key="4">
    <source>
        <dbReference type="Proteomes" id="UP000614058"/>
    </source>
</evidence>
<evidence type="ECO:0000256" key="1">
    <source>
        <dbReference type="SAM" id="MobiDB-lite"/>
    </source>
</evidence>
<evidence type="ECO:0000313" key="3">
    <source>
        <dbReference type="EMBL" id="MBK0397367.1"/>
    </source>
</evidence>
<feature type="transmembrane region" description="Helical" evidence="2">
    <location>
        <begin position="6"/>
        <end position="26"/>
    </location>
</feature>
<dbReference type="EMBL" id="JAEHNZ010000005">
    <property type="protein sequence ID" value="MBK0397367.1"/>
    <property type="molecule type" value="Genomic_DNA"/>
</dbReference>
<name>A0ABS1BVN2_9NEIS</name>
<feature type="region of interest" description="Disordered" evidence="1">
    <location>
        <begin position="41"/>
        <end position="62"/>
    </location>
</feature>
<comment type="caution">
    <text evidence="3">The sequence shown here is derived from an EMBL/GenBank/DDBJ whole genome shotgun (WGS) entry which is preliminary data.</text>
</comment>